<proteinExistence type="inferred from homology"/>
<feature type="domain" description="PpiC" evidence="9">
    <location>
        <begin position="310"/>
        <end position="409"/>
    </location>
</feature>
<dbReference type="InterPro" id="IPR023034">
    <property type="entry name" value="PPIase_SurA"/>
</dbReference>
<dbReference type="AlphaFoldDB" id="A0A6G8IKW6"/>
<evidence type="ECO:0000256" key="7">
    <source>
        <dbReference type="HAMAP-Rule" id="MF_01183"/>
    </source>
</evidence>
<keyword evidence="2 7" id="KW-0677">Repeat</keyword>
<evidence type="ECO:0000256" key="8">
    <source>
        <dbReference type="SAM" id="MobiDB-lite"/>
    </source>
</evidence>
<evidence type="ECO:0000256" key="3">
    <source>
        <dbReference type="ARBA" id="ARBA00022764"/>
    </source>
</evidence>
<name>A0A6G8IKW6_9BURK</name>
<dbReference type="GO" id="GO:0030288">
    <property type="term" value="C:outer membrane-bounded periplasmic space"/>
    <property type="evidence" value="ECO:0007669"/>
    <property type="project" value="InterPro"/>
</dbReference>
<evidence type="ECO:0000256" key="1">
    <source>
        <dbReference type="ARBA" id="ARBA00022729"/>
    </source>
</evidence>
<comment type="domain">
    <text evidence="7">The PPIase activity resides only in the second parvulin domain. The N-terminal region and the C-terminal tail are necessary and sufficient for the chaperone activity of SurA. The PPIase activity is dispensable for SurA to function as a chaperone. The N-terminal region and the C-terminal tail are also required for porin recognition.</text>
</comment>
<protein>
    <recommendedName>
        <fullName evidence="7">Chaperone SurA</fullName>
    </recommendedName>
    <alternativeName>
        <fullName evidence="7">Peptidyl-prolyl cis-trans isomerase SurA</fullName>
        <shortName evidence="7">PPIase SurA</shortName>
        <ecNumber evidence="7">5.2.1.8</ecNumber>
    </alternativeName>
    <alternativeName>
        <fullName evidence="7">Rotamase SurA</fullName>
    </alternativeName>
</protein>
<feature type="region of interest" description="Disordered" evidence="8">
    <location>
        <begin position="25"/>
        <end position="45"/>
    </location>
</feature>
<keyword evidence="3 7" id="KW-0574">Periplasm</keyword>
<feature type="domain" description="PpiC" evidence="9">
    <location>
        <begin position="198"/>
        <end position="299"/>
    </location>
</feature>
<dbReference type="GO" id="GO:0050821">
    <property type="term" value="P:protein stabilization"/>
    <property type="evidence" value="ECO:0007669"/>
    <property type="project" value="InterPro"/>
</dbReference>
<keyword evidence="11" id="KW-1185">Reference proteome</keyword>
<dbReference type="GO" id="GO:0003755">
    <property type="term" value="F:peptidyl-prolyl cis-trans isomerase activity"/>
    <property type="evidence" value="ECO:0007669"/>
    <property type="project" value="UniProtKB-UniRule"/>
</dbReference>
<dbReference type="Gene3D" id="3.10.50.40">
    <property type="match status" value="2"/>
</dbReference>
<evidence type="ECO:0000259" key="9">
    <source>
        <dbReference type="PROSITE" id="PS50198"/>
    </source>
</evidence>
<evidence type="ECO:0000313" key="11">
    <source>
        <dbReference type="Proteomes" id="UP000503162"/>
    </source>
</evidence>
<sequence length="458" mass="50755" precursor="true">MTDRFLLSSLALAVALSALPASAQTAFPTPRTPSLSLPAGTGSASSNRTADFIVALVNSEPITNHDVRQRLRQVEQNIAQRNIANAPPRAELARQVLEQLINERAQIQFATESGVRVSESDIDQTEQNIAAQNQLGREEFRRRLASEGIELNRFRAELRQQMLLQRVREREVDSRLRVSDADVDDYLREQQNGNDITSLELNLSHVLVSVPENASEAQVAERQARAQRVADRARAGEDFATLAREFSDAPERVNGGQFGWRQATRLPDLFVNSTRALAPGAIAGPVRSLAGFHVLKLNDKRGGGLPDMTVTQTRVSHILLRPGPQLTQQAAQARLNEFRQRIASGQASFEALARENSQDGSAAGGGALGWASPGMFVPEFEQAMNGLQPGQVSEPVVSRFGVHLIRVDERRTVPLDERERRERVRGVVREQKLEEALALWARDVRARAYVEIREEPQL</sequence>
<feature type="compositionally biased region" description="Polar residues" evidence="8">
    <location>
        <begin position="25"/>
        <end position="35"/>
    </location>
</feature>
<dbReference type="Gene3D" id="1.10.4030.10">
    <property type="entry name" value="Porin chaperone SurA, peptide-binding domain"/>
    <property type="match status" value="1"/>
</dbReference>
<evidence type="ECO:0000313" key="10">
    <source>
        <dbReference type="EMBL" id="QIM53733.1"/>
    </source>
</evidence>
<reference evidence="10 11" key="1">
    <citation type="submission" date="2020-03" db="EMBL/GenBank/DDBJ databases">
        <title>Hydrogenophaga sp. nov. isolated from cyanobacterial mat.</title>
        <authorList>
            <person name="Thorat V."/>
            <person name="Kirdat K."/>
            <person name="Tiwarekar B."/>
            <person name="Costa E.D."/>
            <person name="Yadav A."/>
        </authorList>
    </citation>
    <scope>NUCLEOTIDE SEQUENCE [LARGE SCALE GENOMIC DNA]</scope>
    <source>
        <strain evidence="10 11">BA0156</strain>
    </source>
</reference>
<dbReference type="GO" id="GO:0051082">
    <property type="term" value="F:unfolded protein binding"/>
    <property type="evidence" value="ECO:0007669"/>
    <property type="project" value="UniProtKB-UniRule"/>
</dbReference>
<dbReference type="InterPro" id="IPR023058">
    <property type="entry name" value="PPIase_PpiC_CS"/>
</dbReference>
<comment type="function">
    <text evidence="7">Chaperone involved in the correct folding and assembly of outer membrane proteins. Recognizes specific patterns of aromatic residues and the orientation of their side chains, which are found more frequently in integral outer membrane proteins. May act in both early periplasmic and late outer membrane-associated steps of protein maturation.</text>
</comment>
<keyword evidence="4 7" id="KW-0697">Rotamase</keyword>
<dbReference type="InterPro" id="IPR046357">
    <property type="entry name" value="PPIase_dom_sf"/>
</dbReference>
<feature type="chain" id="PRO_5026403281" description="Chaperone SurA" evidence="7">
    <location>
        <begin position="24"/>
        <end position="458"/>
    </location>
</feature>
<dbReference type="HAMAP" id="MF_01183">
    <property type="entry name" value="Chaperone_SurA"/>
    <property type="match status" value="1"/>
</dbReference>
<dbReference type="Pfam" id="PF09312">
    <property type="entry name" value="SurA_N"/>
    <property type="match status" value="1"/>
</dbReference>
<keyword evidence="5 7" id="KW-0143">Chaperone</keyword>
<dbReference type="InterPro" id="IPR000297">
    <property type="entry name" value="PPIase_PpiC"/>
</dbReference>
<dbReference type="EC" id="5.2.1.8" evidence="7"/>
<organism evidence="10 11">
    <name type="scientific">Hydrogenophaga crocea</name>
    <dbReference type="NCBI Taxonomy" id="2716225"/>
    <lineage>
        <taxon>Bacteria</taxon>
        <taxon>Pseudomonadati</taxon>
        <taxon>Pseudomonadota</taxon>
        <taxon>Betaproteobacteria</taxon>
        <taxon>Burkholderiales</taxon>
        <taxon>Comamonadaceae</taxon>
        <taxon>Hydrogenophaga</taxon>
    </lineage>
</organism>
<dbReference type="GO" id="GO:0043165">
    <property type="term" value="P:Gram-negative-bacterium-type cell outer membrane assembly"/>
    <property type="evidence" value="ECO:0007669"/>
    <property type="project" value="InterPro"/>
</dbReference>
<accession>A0A6G8IKW6</accession>
<feature type="signal peptide" evidence="7">
    <location>
        <begin position="1"/>
        <end position="23"/>
    </location>
</feature>
<dbReference type="RefSeq" id="WP_166229032.1">
    <property type="nucleotide sequence ID" value="NZ_CP049989.1"/>
</dbReference>
<evidence type="ECO:0000256" key="2">
    <source>
        <dbReference type="ARBA" id="ARBA00022737"/>
    </source>
</evidence>
<dbReference type="InterPro" id="IPR027304">
    <property type="entry name" value="Trigger_fact/SurA_dom_sf"/>
</dbReference>
<dbReference type="PROSITE" id="PS01096">
    <property type="entry name" value="PPIC_PPIASE_1"/>
    <property type="match status" value="1"/>
</dbReference>
<gene>
    <name evidence="7" type="primary">surA</name>
    <name evidence="10" type="ORF">G9Q37_17010</name>
</gene>
<evidence type="ECO:0000256" key="6">
    <source>
        <dbReference type="ARBA" id="ARBA00023235"/>
    </source>
</evidence>
<comment type="catalytic activity">
    <reaction evidence="7">
        <text>[protein]-peptidylproline (omega=180) = [protein]-peptidylproline (omega=0)</text>
        <dbReference type="Rhea" id="RHEA:16237"/>
        <dbReference type="Rhea" id="RHEA-COMP:10747"/>
        <dbReference type="Rhea" id="RHEA-COMP:10748"/>
        <dbReference type="ChEBI" id="CHEBI:83833"/>
        <dbReference type="ChEBI" id="CHEBI:83834"/>
        <dbReference type="EC" id="5.2.1.8"/>
    </reaction>
</comment>
<keyword evidence="6 7" id="KW-0413">Isomerase</keyword>
<keyword evidence="1 7" id="KW-0732">Signal</keyword>
<dbReference type="SUPFAM" id="SSF54534">
    <property type="entry name" value="FKBP-like"/>
    <property type="match status" value="2"/>
</dbReference>
<comment type="subcellular location">
    <subcellularLocation>
        <location evidence="7">Periplasm</location>
    </subcellularLocation>
    <text evidence="7">Is capable of associating with the outer membrane.</text>
</comment>
<dbReference type="SUPFAM" id="SSF109998">
    <property type="entry name" value="Triger factor/SurA peptide-binding domain-like"/>
    <property type="match status" value="1"/>
</dbReference>
<dbReference type="Proteomes" id="UP000503162">
    <property type="component" value="Chromosome"/>
</dbReference>
<dbReference type="InterPro" id="IPR015391">
    <property type="entry name" value="SurA_N"/>
</dbReference>
<dbReference type="InterPro" id="IPR050280">
    <property type="entry name" value="OMP_Chaperone_SurA"/>
</dbReference>
<evidence type="ECO:0000256" key="4">
    <source>
        <dbReference type="ARBA" id="ARBA00023110"/>
    </source>
</evidence>
<dbReference type="PROSITE" id="PS50198">
    <property type="entry name" value="PPIC_PPIASE_2"/>
    <property type="match status" value="2"/>
</dbReference>
<dbReference type="KEGG" id="hcz:G9Q37_17010"/>
<dbReference type="Pfam" id="PF00639">
    <property type="entry name" value="Rotamase"/>
    <property type="match status" value="2"/>
</dbReference>
<dbReference type="PANTHER" id="PTHR47637:SF1">
    <property type="entry name" value="CHAPERONE SURA"/>
    <property type="match status" value="1"/>
</dbReference>
<dbReference type="GO" id="GO:0006457">
    <property type="term" value="P:protein folding"/>
    <property type="evidence" value="ECO:0007669"/>
    <property type="project" value="UniProtKB-UniRule"/>
</dbReference>
<evidence type="ECO:0000256" key="5">
    <source>
        <dbReference type="ARBA" id="ARBA00023186"/>
    </source>
</evidence>
<dbReference type="GO" id="GO:0042277">
    <property type="term" value="F:peptide binding"/>
    <property type="evidence" value="ECO:0007669"/>
    <property type="project" value="InterPro"/>
</dbReference>
<dbReference type="PANTHER" id="PTHR47637">
    <property type="entry name" value="CHAPERONE SURA"/>
    <property type="match status" value="1"/>
</dbReference>
<dbReference type="EMBL" id="CP049989">
    <property type="protein sequence ID" value="QIM53733.1"/>
    <property type="molecule type" value="Genomic_DNA"/>
</dbReference>